<accession>A0AA40KA59</accession>
<dbReference type="GO" id="GO:0008061">
    <property type="term" value="F:chitin binding"/>
    <property type="evidence" value="ECO:0007669"/>
    <property type="project" value="UniProtKB-UniRule"/>
</dbReference>
<dbReference type="PROSITE" id="PS50941">
    <property type="entry name" value="CHIT_BIND_I_2"/>
    <property type="match status" value="1"/>
</dbReference>
<dbReference type="EMBL" id="JAUKUD010000002">
    <property type="protein sequence ID" value="KAK0751753.1"/>
    <property type="molecule type" value="Genomic_DNA"/>
</dbReference>
<proteinExistence type="inferred from homology"/>
<dbReference type="Gene3D" id="3.10.350.10">
    <property type="entry name" value="LysM domain"/>
    <property type="match status" value="2"/>
</dbReference>
<keyword evidence="1 4" id="KW-0147">Chitin-binding</keyword>
<dbReference type="Pfam" id="PF01476">
    <property type="entry name" value="LysM"/>
    <property type="match status" value="2"/>
</dbReference>
<evidence type="ECO:0000256" key="1">
    <source>
        <dbReference type="ARBA" id="ARBA00022669"/>
    </source>
</evidence>
<dbReference type="PANTHER" id="PTHR34997:SF1">
    <property type="entry name" value="PEPTIDOGLYCAN-BINDING LYSIN DOMAIN"/>
    <property type="match status" value="1"/>
</dbReference>
<gene>
    <name evidence="9" type="ORF">B0T18DRAFT_318276</name>
</gene>
<comment type="caution">
    <text evidence="4">Lacks conserved residue(s) required for the propagation of feature annotation.</text>
</comment>
<evidence type="ECO:0000256" key="5">
    <source>
        <dbReference type="SAM" id="MobiDB-lite"/>
    </source>
</evidence>
<dbReference type="InterPro" id="IPR052210">
    <property type="entry name" value="LysM1-like"/>
</dbReference>
<sequence length="349" mass="36264">MITATLAQGLFALVFVFKVQSQGTDSCAETVTARSGDTCASIAELADISVTDFIQSNPFVTSCSELTGGSIYCISGIASSSPGFISTDGTCEGSVSCAGSEFGRCCSAYGFCGSSVDHCGEGCQPSLGECGGDGSTPEPPASSDLSMVVATSTKIISSTAIVQATVVITRTITDTLTARASTRIFTLTSVFPSTVILTSTTVVRATSSVRRSRSRSGSGRRTSSATLATPTVVVSTLRPRPTTTTTTTAQKPPPSAKPTPKPSPILPQTPETCGKYDKIGRRDDCRSIANRNDISLNELYKLNPSISARTSLLGSLLCKPGLLSDLLGGKCQVGCEKLWEGYYVCTSAR</sequence>
<feature type="disulfide bond" evidence="4">
    <location>
        <begin position="91"/>
        <end position="106"/>
    </location>
</feature>
<dbReference type="PANTHER" id="PTHR34997">
    <property type="entry name" value="AM15"/>
    <property type="match status" value="1"/>
</dbReference>
<feature type="compositionally biased region" description="Low complexity" evidence="5">
    <location>
        <begin position="204"/>
        <end position="250"/>
    </location>
</feature>
<evidence type="ECO:0000259" key="8">
    <source>
        <dbReference type="PROSITE" id="PS51782"/>
    </source>
</evidence>
<keyword evidence="4" id="KW-1015">Disulfide bond</keyword>
<dbReference type="PROSITE" id="PS51782">
    <property type="entry name" value="LYSM"/>
    <property type="match status" value="1"/>
</dbReference>
<feature type="signal peptide" evidence="6">
    <location>
        <begin position="1"/>
        <end position="21"/>
    </location>
</feature>
<keyword evidence="2" id="KW-0843">Virulence</keyword>
<keyword evidence="6" id="KW-0732">Signal</keyword>
<evidence type="ECO:0000259" key="7">
    <source>
        <dbReference type="PROSITE" id="PS50941"/>
    </source>
</evidence>
<feature type="region of interest" description="Disordered" evidence="5">
    <location>
        <begin position="204"/>
        <end position="273"/>
    </location>
</feature>
<dbReference type="SUPFAM" id="SSF57016">
    <property type="entry name" value="Plant lectins/antimicrobial peptides"/>
    <property type="match status" value="1"/>
</dbReference>
<evidence type="ECO:0000313" key="9">
    <source>
        <dbReference type="EMBL" id="KAK0751753.1"/>
    </source>
</evidence>
<feature type="domain" description="Chitin-binding type-1" evidence="7">
    <location>
        <begin position="88"/>
        <end position="132"/>
    </location>
</feature>
<dbReference type="SUPFAM" id="SSF54106">
    <property type="entry name" value="LysM domain"/>
    <property type="match status" value="1"/>
</dbReference>
<dbReference type="AlphaFoldDB" id="A0AA40KA59"/>
<feature type="disulfide bond" evidence="4">
    <location>
        <begin position="105"/>
        <end position="119"/>
    </location>
</feature>
<dbReference type="InterPro" id="IPR001002">
    <property type="entry name" value="Chitin-bd_1"/>
</dbReference>
<feature type="chain" id="PRO_5041209723" description="Carbohydrate-binding module family 18 protein" evidence="6">
    <location>
        <begin position="22"/>
        <end position="349"/>
    </location>
</feature>
<evidence type="ECO:0000256" key="4">
    <source>
        <dbReference type="PROSITE-ProRule" id="PRU00261"/>
    </source>
</evidence>
<dbReference type="Proteomes" id="UP001172155">
    <property type="component" value="Unassembled WGS sequence"/>
</dbReference>
<dbReference type="InterPro" id="IPR036861">
    <property type="entry name" value="Endochitinase-like_sf"/>
</dbReference>
<dbReference type="CDD" id="cd11618">
    <property type="entry name" value="ChtBD1_1"/>
    <property type="match status" value="1"/>
</dbReference>
<comment type="similarity">
    <text evidence="3">Belongs to the secreted LysM effector family.</text>
</comment>
<comment type="caution">
    <text evidence="9">The sequence shown here is derived from an EMBL/GenBank/DDBJ whole genome shotgun (WGS) entry which is preliminary data.</text>
</comment>
<dbReference type="Gene3D" id="3.30.60.10">
    <property type="entry name" value="Endochitinase-like"/>
    <property type="match status" value="1"/>
</dbReference>
<dbReference type="InterPro" id="IPR036779">
    <property type="entry name" value="LysM_dom_sf"/>
</dbReference>
<evidence type="ECO:0000256" key="3">
    <source>
        <dbReference type="ARBA" id="ARBA00044955"/>
    </source>
</evidence>
<dbReference type="CDD" id="cd00118">
    <property type="entry name" value="LysM"/>
    <property type="match status" value="2"/>
</dbReference>
<evidence type="ECO:0000256" key="6">
    <source>
        <dbReference type="SAM" id="SignalP"/>
    </source>
</evidence>
<dbReference type="SMART" id="SM00257">
    <property type="entry name" value="LysM"/>
    <property type="match status" value="2"/>
</dbReference>
<protein>
    <recommendedName>
        <fullName evidence="11">Carbohydrate-binding module family 18 protein</fullName>
    </recommendedName>
</protein>
<evidence type="ECO:0008006" key="11">
    <source>
        <dbReference type="Google" id="ProtNLM"/>
    </source>
</evidence>
<evidence type="ECO:0000256" key="2">
    <source>
        <dbReference type="ARBA" id="ARBA00023026"/>
    </source>
</evidence>
<reference evidence="9" key="1">
    <citation type="submission" date="2023-06" db="EMBL/GenBank/DDBJ databases">
        <title>Genome-scale phylogeny and comparative genomics of the fungal order Sordariales.</title>
        <authorList>
            <consortium name="Lawrence Berkeley National Laboratory"/>
            <person name="Hensen N."/>
            <person name="Bonometti L."/>
            <person name="Westerberg I."/>
            <person name="Brannstrom I.O."/>
            <person name="Guillou S."/>
            <person name="Cros-Aarteil S."/>
            <person name="Calhoun S."/>
            <person name="Haridas S."/>
            <person name="Kuo A."/>
            <person name="Mondo S."/>
            <person name="Pangilinan J."/>
            <person name="Riley R."/>
            <person name="LaButti K."/>
            <person name="Andreopoulos B."/>
            <person name="Lipzen A."/>
            <person name="Chen C."/>
            <person name="Yanf M."/>
            <person name="Daum C."/>
            <person name="Ng V."/>
            <person name="Clum A."/>
            <person name="Steindorff A."/>
            <person name="Ohm R."/>
            <person name="Martin F."/>
            <person name="Silar P."/>
            <person name="Natvig D."/>
            <person name="Lalanne C."/>
            <person name="Gautier V."/>
            <person name="Ament-velasquez S.L."/>
            <person name="Kruys A."/>
            <person name="Hutchinson M.I."/>
            <person name="Powell A.J."/>
            <person name="Barry K."/>
            <person name="Miller A.N."/>
            <person name="Grigoriev I.V."/>
            <person name="Debuchy R."/>
            <person name="Gladieux P."/>
            <person name="Thoren M.H."/>
            <person name="Johannesson H."/>
        </authorList>
    </citation>
    <scope>NUCLEOTIDE SEQUENCE</scope>
    <source>
        <strain evidence="9">SMH3187-1</strain>
    </source>
</reference>
<dbReference type="InterPro" id="IPR018392">
    <property type="entry name" value="LysM"/>
</dbReference>
<feature type="compositionally biased region" description="Pro residues" evidence="5">
    <location>
        <begin position="251"/>
        <end position="267"/>
    </location>
</feature>
<organism evidence="9 10">
    <name type="scientific">Schizothecium vesticola</name>
    <dbReference type="NCBI Taxonomy" id="314040"/>
    <lineage>
        <taxon>Eukaryota</taxon>
        <taxon>Fungi</taxon>
        <taxon>Dikarya</taxon>
        <taxon>Ascomycota</taxon>
        <taxon>Pezizomycotina</taxon>
        <taxon>Sordariomycetes</taxon>
        <taxon>Sordariomycetidae</taxon>
        <taxon>Sordariales</taxon>
        <taxon>Schizotheciaceae</taxon>
        <taxon>Schizothecium</taxon>
    </lineage>
</organism>
<evidence type="ECO:0000313" key="10">
    <source>
        <dbReference type="Proteomes" id="UP001172155"/>
    </source>
</evidence>
<dbReference type="SMART" id="SM00270">
    <property type="entry name" value="ChtBD1"/>
    <property type="match status" value="1"/>
</dbReference>
<keyword evidence="10" id="KW-1185">Reference proteome</keyword>
<name>A0AA40KA59_9PEZI</name>
<feature type="domain" description="LysM" evidence="8">
    <location>
        <begin position="29"/>
        <end position="74"/>
    </location>
</feature>